<dbReference type="HOGENOM" id="CLU_838627_0_0_9"/>
<name>G8LX20_ACECE</name>
<organism evidence="1 2">
    <name type="scientific">Acetivibrio clariflavus (strain DSM 19732 / NBRC 101661 / EBR45)</name>
    <name type="common">Clostridium clariflavum</name>
    <dbReference type="NCBI Taxonomy" id="720554"/>
    <lineage>
        <taxon>Bacteria</taxon>
        <taxon>Bacillati</taxon>
        <taxon>Bacillota</taxon>
        <taxon>Clostridia</taxon>
        <taxon>Eubacteriales</taxon>
        <taxon>Oscillospiraceae</taxon>
        <taxon>Acetivibrio</taxon>
    </lineage>
</organism>
<reference evidence="1 2" key="2">
    <citation type="journal article" date="2012" name="Stand. Genomic Sci.">
        <title>Complete Genome Sequence of Clostridium clariflavum DSM 19732.</title>
        <authorList>
            <person name="Izquierdo J.A."/>
            <person name="Goodwin L."/>
            <person name="Davenport K.W."/>
            <person name="Teshima H."/>
            <person name="Bruce D."/>
            <person name="Detter C."/>
            <person name="Tapia R."/>
            <person name="Han S."/>
            <person name="Land M."/>
            <person name="Hauser L."/>
            <person name="Jeffries C.D."/>
            <person name="Han J."/>
            <person name="Pitluck S."/>
            <person name="Nolan M."/>
            <person name="Chen A."/>
            <person name="Huntemann M."/>
            <person name="Mavromatis K."/>
            <person name="Mikhailova N."/>
            <person name="Liolios K."/>
            <person name="Woyke T."/>
            <person name="Lynd L.R."/>
        </authorList>
    </citation>
    <scope>NUCLEOTIDE SEQUENCE [LARGE SCALE GENOMIC DNA]</scope>
    <source>
        <strain evidence="2">DSM 19732 / NBRC 101661 / EBR45</strain>
    </source>
</reference>
<dbReference type="STRING" id="720554.Clocl_0995"/>
<accession>G8LX20</accession>
<dbReference type="Proteomes" id="UP000005435">
    <property type="component" value="Chromosome"/>
</dbReference>
<dbReference type="AlphaFoldDB" id="G8LX20"/>
<dbReference type="KEGG" id="ccl:Clocl_0995"/>
<keyword evidence="2" id="KW-1185">Reference proteome</keyword>
<proteinExistence type="predicted"/>
<sequence>MVDISTLSTLDKMRLDRGNRNLSYYFHKLLVRNPSKALNLINEDNLSFPTLYILSPQISKPSLSRYLNSRNKKVLDVVKSIRSKSFSRFSELTKNIDVAETLKWILQTGKDDTMSRGEYTDILDSCAIILVREYKDYSILPVIKEIIYNRYKQGLFIHDMVWAFFECRDPNCILMLAESFNSEDEKEVELTKELLKFIPVIKNSSLPKELLYRNVRYWLKENLPFIYYTGESFQQMPDPSPFEVSLGAKYLFKNVSRDGTIEGNLSEDEKRQLNIFNTLDINSQILLSNYSFILHNQNVYSWNSWIRYPITEQLKISAAKLGGSIC</sequence>
<dbReference type="EMBL" id="CP003065">
    <property type="protein sequence ID" value="AEV67672.1"/>
    <property type="molecule type" value="Genomic_DNA"/>
</dbReference>
<reference evidence="2" key="1">
    <citation type="submission" date="2011-12" db="EMBL/GenBank/DDBJ databases">
        <title>Complete sequence of Clostridium clariflavum DSM 19732.</title>
        <authorList>
            <consortium name="US DOE Joint Genome Institute"/>
            <person name="Lucas S."/>
            <person name="Han J."/>
            <person name="Lapidus A."/>
            <person name="Cheng J.-F."/>
            <person name="Goodwin L."/>
            <person name="Pitluck S."/>
            <person name="Peters L."/>
            <person name="Teshima H."/>
            <person name="Detter J.C."/>
            <person name="Han C."/>
            <person name="Tapia R."/>
            <person name="Land M."/>
            <person name="Hauser L."/>
            <person name="Kyrpides N."/>
            <person name="Ivanova N."/>
            <person name="Pagani I."/>
            <person name="Kitzmiller T."/>
            <person name="Lynd L."/>
            <person name="Izquierdo J."/>
            <person name="Woyke T."/>
        </authorList>
    </citation>
    <scope>NUCLEOTIDE SEQUENCE [LARGE SCALE GENOMIC DNA]</scope>
    <source>
        <strain evidence="2">DSM 19732 / NBRC 101661 / EBR45</strain>
    </source>
</reference>
<evidence type="ECO:0000313" key="2">
    <source>
        <dbReference type="Proteomes" id="UP000005435"/>
    </source>
</evidence>
<evidence type="ECO:0000313" key="1">
    <source>
        <dbReference type="EMBL" id="AEV67672.1"/>
    </source>
</evidence>
<dbReference type="eggNOG" id="ENOG50306SJ">
    <property type="taxonomic scope" value="Bacteria"/>
</dbReference>
<dbReference type="OrthoDB" id="1845039at2"/>
<protein>
    <submittedName>
        <fullName evidence="1">Uncharacterized protein</fullName>
    </submittedName>
</protein>
<dbReference type="RefSeq" id="WP_014254290.1">
    <property type="nucleotide sequence ID" value="NC_016627.1"/>
</dbReference>
<gene>
    <name evidence="1" type="ordered locus">Clocl_0995</name>
</gene>